<dbReference type="GO" id="GO:0043743">
    <property type="term" value="F:LPPG:FO 2-phospho-L-lactate transferase activity"/>
    <property type="evidence" value="ECO:0007669"/>
    <property type="project" value="InterPro"/>
</dbReference>
<comment type="subcellular location">
    <subcellularLocation>
        <location evidence="2">Cytoplasm</location>
    </subcellularLocation>
</comment>
<organism evidence="3 4">
    <name type="scientific">Listeria grayi</name>
    <name type="common">Listeria murrayi</name>
    <dbReference type="NCBI Taxonomy" id="1641"/>
    <lineage>
        <taxon>Bacteria</taxon>
        <taxon>Bacillati</taxon>
        <taxon>Bacillota</taxon>
        <taxon>Bacilli</taxon>
        <taxon>Bacillales</taxon>
        <taxon>Listeriaceae</taxon>
        <taxon>Listeria</taxon>
    </lineage>
</organism>
<dbReference type="Proteomes" id="UP000254879">
    <property type="component" value="Unassembled WGS sequence"/>
</dbReference>
<keyword evidence="1 2" id="KW-0963">Cytoplasm</keyword>
<dbReference type="CDD" id="cd07187">
    <property type="entry name" value="YvcK_like"/>
    <property type="match status" value="1"/>
</dbReference>
<gene>
    <name evidence="3" type="ORF">NCTC10815_01691</name>
</gene>
<reference evidence="3 4" key="1">
    <citation type="submission" date="2018-06" db="EMBL/GenBank/DDBJ databases">
        <authorList>
            <consortium name="Pathogen Informatics"/>
            <person name="Doyle S."/>
        </authorList>
    </citation>
    <scope>NUCLEOTIDE SEQUENCE [LARGE SCALE GENOMIC DNA]</scope>
    <source>
        <strain evidence="4">NCTC 10815</strain>
    </source>
</reference>
<dbReference type="NCBIfam" id="TIGR01826">
    <property type="entry name" value="CofD_related"/>
    <property type="match status" value="1"/>
</dbReference>
<evidence type="ECO:0000256" key="2">
    <source>
        <dbReference type="HAMAP-Rule" id="MF_00973"/>
    </source>
</evidence>
<dbReference type="RefSeq" id="WP_115345948.1">
    <property type="nucleotide sequence ID" value="NZ_JAASVE010000005.1"/>
</dbReference>
<dbReference type="HAMAP" id="MF_00973">
    <property type="entry name" value="Gluconeogen_factor"/>
    <property type="match status" value="1"/>
</dbReference>
<dbReference type="GO" id="GO:0005737">
    <property type="term" value="C:cytoplasm"/>
    <property type="evidence" value="ECO:0007669"/>
    <property type="project" value="UniProtKB-SubCell"/>
</dbReference>
<dbReference type="SUPFAM" id="SSF142338">
    <property type="entry name" value="CofD-like"/>
    <property type="match status" value="1"/>
</dbReference>
<keyword evidence="3" id="KW-0808">Transferase</keyword>
<dbReference type="Gene3D" id="3.40.50.10680">
    <property type="entry name" value="CofD-like domains"/>
    <property type="match status" value="1"/>
</dbReference>
<dbReference type="AlphaFoldDB" id="A0A378MD98"/>
<dbReference type="PANTHER" id="PTHR30135">
    <property type="entry name" value="UNCHARACTERIZED PROTEIN YVCK-RELATED"/>
    <property type="match status" value="1"/>
</dbReference>
<sequence length="319" mass="34732">MDRETLPKVVVIGGGTGLPVILKGLKKEKVNITAIVTVADDGGSSGMIRKQMDVLPPGDIRNVMLALSNVDQRVVDLFQYRFEVEGELSGHVIGNLILTALSQLNDSYVDAIQVLSKVLKIRGQVIPATDEPLVLHAEMQDGSFINGESLIPLQGQPIKRVFIDPVDVKPLDTAVQAIAEADLIVIGPGSLYTSILPNLLVKDIAAELIRTEAPVVYISNILTQIGETDNFSDLDHIRVIHDHVGEPIINHTLINTAEVPRELMFPEDVRQVAHDTEQIGKLGIHALTDDFLSTEEGLVRHDAKKVAAVLMKLLAQNNN</sequence>
<dbReference type="PANTHER" id="PTHR30135:SF3">
    <property type="entry name" value="GLUCONEOGENESIS FACTOR-RELATED"/>
    <property type="match status" value="1"/>
</dbReference>
<dbReference type="InterPro" id="IPR038136">
    <property type="entry name" value="CofD-like_dom_sf"/>
</dbReference>
<name>A0A378MD98_LISGR</name>
<proteinExistence type="inferred from homology"/>
<comment type="similarity">
    <text evidence="2">Belongs to the gluconeogenesis factor family.</text>
</comment>
<evidence type="ECO:0000313" key="4">
    <source>
        <dbReference type="Proteomes" id="UP000254879"/>
    </source>
</evidence>
<dbReference type="InterPro" id="IPR010119">
    <property type="entry name" value="Gluconeogen_factor"/>
</dbReference>
<evidence type="ECO:0000313" key="3">
    <source>
        <dbReference type="EMBL" id="STY44349.1"/>
    </source>
</evidence>
<evidence type="ECO:0000256" key="1">
    <source>
        <dbReference type="ARBA" id="ARBA00022490"/>
    </source>
</evidence>
<dbReference type="GO" id="GO:0008360">
    <property type="term" value="P:regulation of cell shape"/>
    <property type="evidence" value="ECO:0007669"/>
    <property type="project" value="UniProtKB-UniRule"/>
</dbReference>
<dbReference type="Pfam" id="PF01933">
    <property type="entry name" value="CofD"/>
    <property type="match status" value="1"/>
</dbReference>
<comment type="function">
    <text evidence="2">Required for morphogenesis under gluconeogenic growth conditions.</text>
</comment>
<dbReference type="EMBL" id="UGPG01000001">
    <property type="protein sequence ID" value="STY44349.1"/>
    <property type="molecule type" value="Genomic_DNA"/>
</dbReference>
<dbReference type="InterPro" id="IPR002882">
    <property type="entry name" value="CofD"/>
</dbReference>
<protein>
    <recommendedName>
        <fullName evidence="2">Gluconeogenesis factor</fullName>
    </recommendedName>
</protein>
<accession>A0A378MD98</accession>